<dbReference type="CDD" id="cd14279">
    <property type="entry name" value="CUE"/>
    <property type="match status" value="1"/>
</dbReference>
<protein>
    <submittedName>
        <fullName evidence="1">Uncharacterized protein</fullName>
    </submittedName>
</protein>
<evidence type="ECO:0000313" key="2">
    <source>
        <dbReference type="Proteomes" id="UP000765509"/>
    </source>
</evidence>
<evidence type="ECO:0000313" key="1">
    <source>
        <dbReference type="EMBL" id="MBW0524293.1"/>
    </source>
</evidence>
<reference evidence="1" key="1">
    <citation type="submission" date="2021-03" db="EMBL/GenBank/DDBJ databases">
        <title>Draft genome sequence of rust myrtle Austropuccinia psidii MF-1, a brazilian biotype.</title>
        <authorList>
            <person name="Quecine M.C."/>
            <person name="Pachon D.M.R."/>
            <person name="Bonatelli M.L."/>
            <person name="Correr F.H."/>
            <person name="Franceschini L.M."/>
            <person name="Leite T.F."/>
            <person name="Margarido G.R.A."/>
            <person name="Almeida C.A."/>
            <person name="Ferrarezi J.A."/>
            <person name="Labate C.A."/>
        </authorList>
    </citation>
    <scope>NUCLEOTIDE SEQUENCE</scope>
    <source>
        <strain evidence="1">MF-1</strain>
    </source>
</reference>
<comment type="caution">
    <text evidence="1">The sequence shown here is derived from an EMBL/GenBank/DDBJ whole genome shotgun (WGS) entry which is preliminary data.</text>
</comment>
<sequence length="252" mass="28799">MTKKNLYHGFSNKKDRLTELYPDISEFMIHRRILRQCGGDLEHSVNSRTNEQSSSEYIINILEEVTTRTRIGFRRANLKTRFNTPWKDSVDKNPKENSNIIKYKYSDGKVNEIDIEKEPDVEKDDIIEDNADDKSSIFSESSKDIENINATFEIMEYYPHLPQLSNGQLDLSKVQDAQLMKTKPNRGKGYTAGSSCITEVVIYNKPTKILLDPGAFCSCVGKSFLIACVPNFEDQLLPIYCIKFNSASSPMK</sequence>
<gene>
    <name evidence="1" type="ORF">O181_064008</name>
</gene>
<keyword evidence="2" id="KW-1185">Reference proteome</keyword>
<dbReference type="OrthoDB" id="2507294at2759"/>
<dbReference type="Proteomes" id="UP000765509">
    <property type="component" value="Unassembled WGS sequence"/>
</dbReference>
<dbReference type="EMBL" id="AVOT02030941">
    <property type="protein sequence ID" value="MBW0524293.1"/>
    <property type="molecule type" value="Genomic_DNA"/>
</dbReference>
<accession>A0A9Q3ESP9</accession>
<proteinExistence type="predicted"/>
<name>A0A9Q3ESP9_9BASI</name>
<dbReference type="AlphaFoldDB" id="A0A9Q3ESP9"/>
<organism evidence="1 2">
    <name type="scientific">Austropuccinia psidii MF-1</name>
    <dbReference type="NCBI Taxonomy" id="1389203"/>
    <lineage>
        <taxon>Eukaryota</taxon>
        <taxon>Fungi</taxon>
        <taxon>Dikarya</taxon>
        <taxon>Basidiomycota</taxon>
        <taxon>Pucciniomycotina</taxon>
        <taxon>Pucciniomycetes</taxon>
        <taxon>Pucciniales</taxon>
        <taxon>Sphaerophragmiaceae</taxon>
        <taxon>Austropuccinia</taxon>
    </lineage>
</organism>